<dbReference type="AlphaFoldDB" id="A0ABD0AMR0"/>
<gene>
    <name evidence="1" type="ORF">LF01B1_16340</name>
</gene>
<organism evidence="1 2">
    <name type="scientific">Limosilactobacillus fermentum</name>
    <name type="common">Lactobacillus fermentum</name>
    <dbReference type="NCBI Taxonomy" id="1613"/>
    <lineage>
        <taxon>Bacteria</taxon>
        <taxon>Bacillati</taxon>
        <taxon>Bacillota</taxon>
        <taxon>Bacilli</taxon>
        <taxon>Lactobacillales</taxon>
        <taxon>Lactobacillaceae</taxon>
        <taxon>Limosilactobacillus</taxon>
    </lineage>
</organism>
<proteinExistence type="predicted"/>
<accession>A0ABD0AMR0</accession>
<protein>
    <submittedName>
        <fullName evidence="1">Uncharacterized protein</fullName>
    </submittedName>
</protein>
<dbReference type="EMBL" id="BOLH01000019">
    <property type="protein sequence ID" value="GIC72619.1"/>
    <property type="molecule type" value="Genomic_DNA"/>
</dbReference>
<evidence type="ECO:0000313" key="1">
    <source>
        <dbReference type="EMBL" id="GIC72619.1"/>
    </source>
</evidence>
<evidence type="ECO:0000313" key="2">
    <source>
        <dbReference type="Proteomes" id="UP000653631"/>
    </source>
</evidence>
<sequence length="53" mass="5675">MGLAAANANYPRGKRRLKVIHGATDASVFTLHRPDLPVVILGADQVGLRPPSR</sequence>
<name>A0ABD0AMR0_LIMFE</name>
<dbReference type="RefSeq" id="WP_315971752.1">
    <property type="nucleotide sequence ID" value="NZ_CBZV010000027.1"/>
</dbReference>
<reference evidence="1 2" key="1">
    <citation type="submission" date="2021-01" db="EMBL/GenBank/DDBJ databases">
        <title>Development of a method for detection of lactic acid bacteria that cause putrefactive shochu mash.</title>
        <authorList>
            <person name="Takashita H."/>
            <person name="Fujihara E."/>
            <person name="Takayama K."/>
            <person name="Yamamoto H."/>
            <person name="Mizutani M."/>
            <person name="Kajiwara Y."/>
        </authorList>
    </citation>
    <scope>NUCLEOTIDE SEQUENCE [LARGE SCALE GENOMIC DNA]</scope>
    <source>
        <strain evidence="1 2">01-B1</strain>
    </source>
</reference>
<dbReference type="Proteomes" id="UP000653631">
    <property type="component" value="Unassembled WGS sequence"/>
</dbReference>
<comment type="caution">
    <text evidence="1">The sequence shown here is derived from an EMBL/GenBank/DDBJ whole genome shotgun (WGS) entry which is preliminary data.</text>
</comment>